<sequence>MSGISQKKRSSISRIIHTAKQPKMTATSIPKLPQMSNVDKGSSLVFDPLSLRYSVNNRRCQAPSPHSDQPPKEFHHVPAVKVHQTKIAPTPSVTGMSKPDKITLWNTKVGSKSTEGSFQSSSEKERAQPTINARRSVFAGGVSSSHKRQNPPSDLVDDVQVHHNREKERKESQEEYTTDKSTQRSFSDEHEIENDAREFSQTEDDSRGRGPCKQIKTSRMVRLSKHRIEVSYNKVTERATSAEIHSLLVHDVGAIVRSHCPMDTGFWGKIPLKDREDLMGEITRIQG</sequence>
<feature type="region of interest" description="Disordered" evidence="1">
    <location>
        <begin position="88"/>
        <end position="212"/>
    </location>
</feature>
<feature type="compositionally biased region" description="Basic residues" evidence="1">
    <location>
        <begin position="1"/>
        <end position="11"/>
    </location>
</feature>
<accession>A0AAV0CNR7</accession>
<reference evidence="2" key="1">
    <citation type="submission" date="2022-07" db="EMBL/GenBank/DDBJ databases">
        <authorList>
            <person name="Macas J."/>
            <person name="Novak P."/>
            <person name="Neumann P."/>
        </authorList>
    </citation>
    <scope>NUCLEOTIDE SEQUENCE</scope>
</reference>
<evidence type="ECO:0000313" key="2">
    <source>
        <dbReference type="EMBL" id="CAH9081955.1"/>
    </source>
</evidence>
<gene>
    <name evidence="2" type="ORF">CEPIT_LOCUS7928</name>
</gene>
<feature type="compositionally biased region" description="Polar residues" evidence="1">
    <location>
        <begin position="104"/>
        <end position="121"/>
    </location>
</feature>
<evidence type="ECO:0000313" key="3">
    <source>
        <dbReference type="Proteomes" id="UP001152523"/>
    </source>
</evidence>
<feature type="compositionally biased region" description="Polar residues" evidence="1">
    <location>
        <begin position="24"/>
        <end position="39"/>
    </location>
</feature>
<keyword evidence="3" id="KW-1185">Reference proteome</keyword>
<organism evidence="2 3">
    <name type="scientific">Cuscuta epithymum</name>
    <dbReference type="NCBI Taxonomy" id="186058"/>
    <lineage>
        <taxon>Eukaryota</taxon>
        <taxon>Viridiplantae</taxon>
        <taxon>Streptophyta</taxon>
        <taxon>Embryophyta</taxon>
        <taxon>Tracheophyta</taxon>
        <taxon>Spermatophyta</taxon>
        <taxon>Magnoliopsida</taxon>
        <taxon>eudicotyledons</taxon>
        <taxon>Gunneridae</taxon>
        <taxon>Pentapetalae</taxon>
        <taxon>asterids</taxon>
        <taxon>lamiids</taxon>
        <taxon>Solanales</taxon>
        <taxon>Convolvulaceae</taxon>
        <taxon>Cuscuteae</taxon>
        <taxon>Cuscuta</taxon>
        <taxon>Cuscuta subgen. Cuscuta</taxon>
    </lineage>
</organism>
<dbReference type="Proteomes" id="UP001152523">
    <property type="component" value="Unassembled WGS sequence"/>
</dbReference>
<name>A0AAV0CNR7_9ASTE</name>
<comment type="caution">
    <text evidence="2">The sequence shown here is derived from an EMBL/GenBank/DDBJ whole genome shotgun (WGS) entry which is preliminary data.</text>
</comment>
<protein>
    <submittedName>
        <fullName evidence="2">Uncharacterized protein</fullName>
    </submittedName>
</protein>
<proteinExistence type="predicted"/>
<feature type="compositionally biased region" description="Basic and acidic residues" evidence="1">
    <location>
        <begin position="159"/>
        <end position="208"/>
    </location>
</feature>
<evidence type="ECO:0000256" key="1">
    <source>
        <dbReference type="SAM" id="MobiDB-lite"/>
    </source>
</evidence>
<dbReference type="AlphaFoldDB" id="A0AAV0CNR7"/>
<dbReference type="EMBL" id="CAMAPF010000037">
    <property type="protein sequence ID" value="CAH9081955.1"/>
    <property type="molecule type" value="Genomic_DNA"/>
</dbReference>
<feature type="region of interest" description="Disordered" evidence="1">
    <location>
        <begin position="1"/>
        <end position="39"/>
    </location>
</feature>